<accession>A0ABU7TQU8</accession>
<keyword evidence="3" id="KW-0312">Gluconeogenesis</keyword>
<dbReference type="SUPFAM" id="SSF53254">
    <property type="entry name" value="Phosphoglycerate mutase-like"/>
    <property type="match status" value="1"/>
</dbReference>
<dbReference type="Gene3D" id="3.40.50.1240">
    <property type="entry name" value="Phosphoglycerate mutase-like"/>
    <property type="match status" value="1"/>
</dbReference>
<organism evidence="6 7">
    <name type="scientific">Methylobacterium oryzae</name>
    <dbReference type="NCBI Taxonomy" id="334852"/>
    <lineage>
        <taxon>Bacteria</taxon>
        <taxon>Pseudomonadati</taxon>
        <taxon>Pseudomonadota</taxon>
        <taxon>Alphaproteobacteria</taxon>
        <taxon>Hyphomicrobiales</taxon>
        <taxon>Methylobacteriaceae</taxon>
        <taxon>Methylobacterium</taxon>
    </lineage>
</organism>
<evidence type="ECO:0000256" key="1">
    <source>
        <dbReference type="ARBA" id="ARBA00006717"/>
    </source>
</evidence>
<evidence type="ECO:0000313" key="7">
    <source>
        <dbReference type="Proteomes" id="UP001355206"/>
    </source>
</evidence>
<gene>
    <name evidence="6" type="ORF">MOTC310_16780</name>
</gene>
<keyword evidence="5" id="KW-0413">Isomerase</keyword>
<dbReference type="InterPro" id="IPR029033">
    <property type="entry name" value="His_PPase_superfam"/>
</dbReference>
<evidence type="ECO:0000256" key="4">
    <source>
        <dbReference type="ARBA" id="ARBA00023152"/>
    </source>
</evidence>
<keyword evidence="4" id="KW-0324">Glycolysis</keyword>
<dbReference type="EC" id="5.4.2.11" evidence="2"/>
<dbReference type="CDD" id="cd07067">
    <property type="entry name" value="HP_PGM_like"/>
    <property type="match status" value="1"/>
</dbReference>
<comment type="caution">
    <text evidence="6">The sequence shown here is derived from an EMBL/GenBank/DDBJ whole genome shotgun (WGS) entry which is preliminary data.</text>
</comment>
<dbReference type="EMBL" id="MLCA01000008">
    <property type="protein sequence ID" value="MEE7492037.1"/>
    <property type="molecule type" value="Genomic_DNA"/>
</dbReference>
<evidence type="ECO:0000256" key="2">
    <source>
        <dbReference type="ARBA" id="ARBA00012028"/>
    </source>
</evidence>
<name>A0ABU7TQU8_9HYPH</name>
<dbReference type="NCBIfam" id="TIGR01258">
    <property type="entry name" value="pgm_1"/>
    <property type="match status" value="1"/>
</dbReference>
<dbReference type="InterPro" id="IPR013078">
    <property type="entry name" value="His_Pase_superF_clade-1"/>
</dbReference>
<comment type="similarity">
    <text evidence="1">Belongs to the phosphoglycerate mutase family. BPG-dependent PGAM subfamily.</text>
</comment>
<reference evidence="6 7" key="1">
    <citation type="journal article" date="2012" name="Genet. Mol. Biol.">
        <title>Analysis of 16S rRNA and mxaF genes revealing insights into Methylobacterium niche-specific plant association.</title>
        <authorList>
            <person name="Dourado M.N."/>
            <person name="Andreote F.D."/>
            <person name="Dini-Andreote F."/>
            <person name="Conti R."/>
            <person name="Araujo J.M."/>
            <person name="Araujo W.L."/>
        </authorList>
    </citation>
    <scope>NUCLEOTIDE SEQUENCE [LARGE SCALE GENOMIC DNA]</scope>
    <source>
        <strain evidence="6 7">TC3-10</strain>
    </source>
</reference>
<dbReference type="InterPro" id="IPR005952">
    <property type="entry name" value="Phosphogly_mut1"/>
</dbReference>
<protein>
    <recommendedName>
        <fullName evidence="2">phosphoglycerate mutase (2,3-diphosphoglycerate-dependent)</fullName>
        <ecNumber evidence="2">5.4.2.11</ecNumber>
    </recommendedName>
</protein>
<sequence length="221" mass="23737">MNPGWPAGTPNLVRVRHGESEANRDNRFTGWLDPPLTARGIAEARAAGATLAAQGLSVRTAFASPLLRAVASCALVLEALGQAEVRPRLCEALVERDYGELSGMDRDGACERWPPGQVERWRRSYAEAPPGGESLRDTAARVMLGYVREILPAAMRGTTLVVAHRNSLRALVMALDGLSPDEVEDLELPTCAMRLYTLAPDTAVLSQTSLEPNLHAVEGGS</sequence>
<proteinExistence type="inferred from homology"/>
<dbReference type="SMART" id="SM00855">
    <property type="entry name" value="PGAM"/>
    <property type="match status" value="1"/>
</dbReference>
<dbReference type="PIRSF" id="PIRSF000709">
    <property type="entry name" value="6PFK_2-Ptase"/>
    <property type="match status" value="1"/>
</dbReference>
<evidence type="ECO:0000313" key="6">
    <source>
        <dbReference type="EMBL" id="MEE7492037.1"/>
    </source>
</evidence>
<evidence type="ECO:0000256" key="3">
    <source>
        <dbReference type="ARBA" id="ARBA00022432"/>
    </source>
</evidence>
<dbReference type="PANTHER" id="PTHR11931">
    <property type="entry name" value="PHOSPHOGLYCERATE MUTASE"/>
    <property type="match status" value="1"/>
</dbReference>
<evidence type="ECO:0000256" key="5">
    <source>
        <dbReference type="ARBA" id="ARBA00023235"/>
    </source>
</evidence>
<dbReference type="Pfam" id="PF00300">
    <property type="entry name" value="His_Phos_1"/>
    <property type="match status" value="1"/>
</dbReference>
<dbReference type="Proteomes" id="UP001355206">
    <property type="component" value="Unassembled WGS sequence"/>
</dbReference>
<keyword evidence="7" id="KW-1185">Reference proteome</keyword>